<feature type="transmembrane region" description="Helical" evidence="1">
    <location>
        <begin position="29"/>
        <end position="49"/>
    </location>
</feature>
<gene>
    <name evidence="2" type="ORF">BRAA10T42368Z</name>
</gene>
<keyword evidence="1" id="KW-0812">Transmembrane</keyword>
<dbReference type="AlphaFoldDB" id="A0A3P6D251"/>
<sequence length="53" mass="6245">MVDKLCLECKPMGTRVKGKEHGDRRKRRYLSNHAFFFFTLSAFFSSVLLSELF</sequence>
<evidence type="ECO:0008006" key="3">
    <source>
        <dbReference type="Google" id="ProtNLM"/>
    </source>
</evidence>
<reference evidence="2" key="1">
    <citation type="submission" date="2018-11" db="EMBL/GenBank/DDBJ databases">
        <authorList>
            <consortium name="Genoscope - CEA"/>
            <person name="William W."/>
        </authorList>
    </citation>
    <scope>NUCLEOTIDE SEQUENCE</scope>
</reference>
<accession>A0A3P6D251</accession>
<keyword evidence="1" id="KW-1133">Transmembrane helix</keyword>
<name>A0A3P6D251_BRACM</name>
<proteinExistence type="predicted"/>
<dbReference type="EMBL" id="LR031577">
    <property type="protein sequence ID" value="VDD16655.1"/>
    <property type="molecule type" value="Genomic_DNA"/>
</dbReference>
<organism evidence="2">
    <name type="scientific">Brassica campestris</name>
    <name type="common">Field mustard</name>
    <dbReference type="NCBI Taxonomy" id="3711"/>
    <lineage>
        <taxon>Eukaryota</taxon>
        <taxon>Viridiplantae</taxon>
        <taxon>Streptophyta</taxon>
        <taxon>Embryophyta</taxon>
        <taxon>Tracheophyta</taxon>
        <taxon>Spermatophyta</taxon>
        <taxon>Magnoliopsida</taxon>
        <taxon>eudicotyledons</taxon>
        <taxon>Gunneridae</taxon>
        <taxon>Pentapetalae</taxon>
        <taxon>rosids</taxon>
        <taxon>malvids</taxon>
        <taxon>Brassicales</taxon>
        <taxon>Brassicaceae</taxon>
        <taxon>Brassiceae</taxon>
        <taxon>Brassica</taxon>
    </lineage>
</organism>
<protein>
    <recommendedName>
        <fullName evidence="3">Transmembrane protein</fullName>
    </recommendedName>
</protein>
<evidence type="ECO:0000256" key="1">
    <source>
        <dbReference type="SAM" id="Phobius"/>
    </source>
</evidence>
<keyword evidence="1" id="KW-0472">Membrane</keyword>
<evidence type="ECO:0000313" key="2">
    <source>
        <dbReference type="EMBL" id="VDD16655.1"/>
    </source>
</evidence>